<dbReference type="GO" id="GO:0005829">
    <property type="term" value="C:cytosol"/>
    <property type="evidence" value="ECO:0007669"/>
    <property type="project" value="TreeGrafter"/>
</dbReference>
<dbReference type="GO" id="GO:0005634">
    <property type="term" value="C:nucleus"/>
    <property type="evidence" value="ECO:0007669"/>
    <property type="project" value="TreeGrafter"/>
</dbReference>
<protein>
    <submittedName>
        <fullName evidence="3">DNA-binding TFAR19-related protein</fullName>
    </submittedName>
</protein>
<feature type="region of interest" description="Disordered" evidence="2">
    <location>
        <begin position="13"/>
        <end position="71"/>
    </location>
</feature>
<dbReference type="Proteomes" id="UP000245946">
    <property type="component" value="Unassembled WGS sequence"/>
</dbReference>
<evidence type="ECO:0000313" key="3">
    <source>
        <dbReference type="EMBL" id="PWN96734.1"/>
    </source>
</evidence>
<dbReference type="SUPFAM" id="SSF46950">
    <property type="entry name" value="Double-stranded DNA-binding domain"/>
    <property type="match status" value="1"/>
</dbReference>
<organism evidence="3 4">
    <name type="scientific">Tilletiopsis washingtonensis</name>
    <dbReference type="NCBI Taxonomy" id="58919"/>
    <lineage>
        <taxon>Eukaryota</taxon>
        <taxon>Fungi</taxon>
        <taxon>Dikarya</taxon>
        <taxon>Basidiomycota</taxon>
        <taxon>Ustilaginomycotina</taxon>
        <taxon>Exobasidiomycetes</taxon>
        <taxon>Entylomatales</taxon>
        <taxon>Entylomatales incertae sedis</taxon>
        <taxon>Tilletiopsis</taxon>
    </lineage>
</organism>
<dbReference type="PANTHER" id="PTHR10840">
    <property type="entry name" value="PROGRAMMED CELL DEATH PROTEIN 5"/>
    <property type="match status" value="1"/>
</dbReference>
<comment type="similarity">
    <text evidence="1">Belongs to the PDCD5 family.</text>
</comment>
<keyword evidence="4" id="KW-1185">Reference proteome</keyword>
<dbReference type="GO" id="GO:0003677">
    <property type="term" value="F:DNA binding"/>
    <property type="evidence" value="ECO:0007669"/>
    <property type="project" value="UniProtKB-KW"/>
</dbReference>
<evidence type="ECO:0000313" key="4">
    <source>
        <dbReference type="Proteomes" id="UP000245946"/>
    </source>
</evidence>
<reference evidence="3 4" key="1">
    <citation type="journal article" date="2018" name="Mol. Biol. Evol.">
        <title>Broad Genomic Sampling Reveals a Smut Pathogenic Ancestry of the Fungal Clade Ustilaginomycotina.</title>
        <authorList>
            <person name="Kijpornyongpan T."/>
            <person name="Mondo S.J."/>
            <person name="Barry K."/>
            <person name="Sandor L."/>
            <person name="Lee J."/>
            <person name="Lipzen A."/>
            <person name="Pangilinan J."/>
            <person name="LaButti K."/>
            <person name="Hainaut M."/>
            <person name="Henrissat B."/>
            <person name="Grigoriev I.V."/>
            <person name="Spatafora J.W."/>
            <person name="Aime M.C."/>
        </authorList>
    </citation>
    <scope>NUCLEOTIDE SEQUENCE [LARGE SCALE GENOMIC DNA]</scope>
    <source>
        <strain evidence="3 4">MCA 4186</strain>
    </source>
</reference>
<dbReference type="InterPro" id="IPR036883">
    <property type="entry name" value="PDCD5-like_sf"/>
</dbReference>
<dbReference type="OrthoDB" id="10252486at2759"/>
<evidence type="ECO:0000256" key="2">
    <source>
        <dbReference type="SAM" id="MobiDB-lite"/>
    </source>
</evidence>
<dbReference type="GeneID" id="37268537"/>
<proteinExistence type="inferred from homology"/>
<accession>A0A316Z6P6</accession>
<sequence>MDDPDLAAIRAARMRELRGGGGGGGGGGGEASGSGLPAGLSLGGGGGGGRGGGAQDEEAQARQQEQMDEQKRQLLSTVLDAQARERLSRIAMVKPQKARAIQDLILRMAQSGQVRQRITEEQLIGLLQQVEGGQEAQGKITFTRKKQVLEDSDDDFDL</sequence>
<dbReference type="Gene3D" id="1.10.8.140">
    <property type="entry name" value="PDCD5-like"/>
    <property type="match status" value="1"/>
</dbReference>
<dbReference type="PANTHER" id="PTHR10840:SF0">
    <property type="entry name" value="PROGRAMMED CELL DEATH PROTEIN 5"/>
    <property type="match status" value="1"/>
</dbReference>
<evidence type="ECO:0000256" key="1">
    <source>
        <dbReference type="ARBA" id="ARBA00010490"/>
    </source>
</evidence>
<dbReference type="EMBL" id="KZ819298">
    <property type="protein sequence ID" value="PWN96734.1"/>
    <property type="molecule type" value="Genomic_DNA"/>
</dbReference>
<dbReference type="RefSeq" id="XP_025597013.1">
    <property type="nucleotide sequence ID" value="XM_025740993.1"/>
</dbReference>
<dbReference type="STRING" id="58919.A0A316Z6P6"/>
<name>A0A316Z6P6_9BASI</name>
<feature type="compositionally biased region" description="Gly residues" evidence="2">
    <location>
        <begin position="41"/>
        <end position="54"/>
    </location>
</feature>
<dbReference type="Pfam" id="PF01984">
    <property type="entry name" value="dsDNA_bind"/>
    <property type="match status" value="1"/>
</dbReference>
<gene>
    <name evidence="3" type="ORF">FA09DRAFT_320823</name>
</gene>
<keyword evidence="3" id="KW-0238">DNA-binding</keyword>
<dbReference type="AlphaFoldDB" id="A0A316Z6P6"/>
<dbReference type="InterPro" id="IPR002836">
    <property type="entry name" value="PDCD5-like"/>
</dbReference>
<feature type="compositionally biased region" description="Gly residues" evidence="2">
    <location>
        <begin position="19"/>
        <end position="32"/>
    </location>
</feature>